<dbReference type="Pfam" id="PF14534">
    <property type="entry name" value="DUF4440"/>
    <property type="match status" value="1"/>
</dbReference>
<feature type="chain" id="PRO_5045695237" evidence="1">
    <location>
        <begin position="20"/>
        <end position="144"/>
    </location>
</feature>
<keyword evidence="4" id="KW-1185">Reference proteome</keyword>
<evidence type="ECO:0000313" key="4">
    <source>
        <dbReference type="Proteomes" id="UP001610104"/>
    </source>
</evidence>
<feature type="domain" description="DUF4440" evidence="2">
    <location>
        <begin position="30"/>
        <end position="138"/>
    </location>
</feature>
<evidence type="ECO:0000313" key="3">
    <source>
        <dbReference type="EMBL" id="MFH6767783.1"/>
    </source>
</evidence>
<reference evidence="3 4" key="1">
    <citation type="submission" date="2024-02" db="EMBL/GenBank/DDBJ databases">
        <title>A Gaetbulibacter species isolated from tidal flats and genomic insights of their niches.</title>
        <authorList>
            <person name="Ye Y."/>
        </authorList>
    </citation>
    <scope>NUCLEOTIDE SEQUENCE [LARGE SCALE GENOMIC DNA]</scope>
    <source>
        <strain evidence="3 4">KEM-8</strain>
    </source>
</reference>
<dbReference type="SUPFAM" id="SSF54427">
    <property type="entry name" value="NTF2-like"/>
    <property type="match status" value="1"/>
</dbReference>
<dbReference type="EMBL" id="JBAWKC010000001">
    <property type="protein sequence ID" value="MFH6767783.1"/>
    <property type="molecule type" value="Genomic_DNA"/>
</dbReference>
<organism evidence="3 4">
    <name type="scientific">Gaetbulibacter aquiaggeris</name>
    <dbReference type="NCBI Taxonomy" id="1735373"/>
    <lineage>
        <taxon>Bacteria</taxon>
        <taxon>Pseudomonadati</taxon>
        <taxon>Bacteroidota</taxon>
        <taxon>Flavobacteriia</taxon>
        <taxon>Flavobacteriales</taxon>
        <taxon>Flavobacteriaceae</taxon>
        <taxon>Gaetbulibacter</taxon>
    </lineage>
</organism>
<protein>
    <submittedName>
        <fullName evidence="3">Nuclear transport factor 2 family protein</fullName>
    </submittedName>
</protein>
<evidence type="ECO:0000259" key="2">
    <source>
        <dbReference type="Pfam" id="PF14534"/>
    </source>
</evidence>
<dbReference type="RefSeq" id="WP_395437064.1">
    <property type="nucleotide sequence ID" value="NZ_JBAWKC010000001.1"/>
</dbReference>
<dbReference type="InterPro" id="IPR027843">
    <property type="entry name" value="DUF4440"/>
</dbReference>
<sequence length="144" mass="16571">MKKYILVICTLILSHASFSQTTEQEDKEAIMAVLKAQRLAWSENNIEAFMEGYWKSDSLKFYGSNGVTYGWENTLDRYKQAYPTPDHTGILSFKINDISKITDEAYYVMGEYHLKRTVGNATGIFMIIFKRIEGEWKIIADTSS</sequence>
<dbReference type="Gene3D" id="3.10.450.50">
    <property type="match status" value="1"/>
</dbReference>
<proteinExistence type="predicted"/>
<dbReference type="Proteomes" id="UP001610104">
    <property type="component" value="Unassembled WGS sequence"/>
</dbReference>
<gene>
    <name evidence="3" type="ORF">V8G56_03460</name>
</gene>
<comment type="caution">
    <text evidence="3">The sequence shown here is derived from an EMBL/GenBank/DDBJ whole genome shotgun (WGS) entry which is preliminary data.</text>
</comment>
<keyword evidence="1" id="KW-0732">Signal</keyword>
<feature type="signal peptide" evidence="1">
    <location>
        <begin position="1"/>
        <end position="19"/>
    </location>
</feature>
<dbReference type="InterPro" id="IPR032710">
    <property type="entry name" value="NTF2-like_dom_sf"/>
</dbReference>
<evidence type="ECO:0000256" key="1">
    <source>
        <dbReference type="SAM" id="SignalP"/>
    </source>
</evidence>
<accession>A0ABW7MN38</accession>
<name>A0ABW7MN38_9FLAO</name>